<gene>
    <name evidence="1" type="ORF">MmiAt1_02890</name>
</gene>
<sequence length="172" mass="19959">MRFKNFNILLVTGLILLSLAGLSFAADSVEYRSSVLEYYYEDFGDYGYGIISPWSLDSVSMSGVWPVLYFDMKSNLWTEFIYFDTYDVDDLSFLDPGHLNIFYNTSPALKKYEYEWSQEVDLTELFGSEDPVVWTFYDTFGVIGFFGKPYVTLSSNEIFVFQGSELYYGNLF</sequence>
<proteinExistence type="predicted"/>
<protein>
    <submittedName>
        <fullName evidence="1">Uncharacterized protein</fullName>
    </submittedName>
</protein>
<evidence type="ECO:0000313" key="1">
    <source>
        <dbReference type="EMBL" id="MDV0444752.1"/>
    </source>
</evidence>
<dbReference type="Proteomes" id="UP001272052">
    <property type="component" value="Unassembled WGS sequence"/>
</dbReference>
<dbReference type="EMBL" id="JAWDKC010000008">
    <property type="protein sequence ID" value="MDV0444752.1"/>
    <property type="molecule type" value="Genomic_DNA"/>
</dbReference>
<name>A0ABU3VMY8_9EURY</name>
<comment type="caution">
    <text evidence="1">The sequence shown here is derived from an EMBL/GenBank/DDBJ whole genome shotgun (WGS) entry which is preliminary data.</text>
</comment>
<keyword evidence="2" id="KW-1185">Reference proteome</keyword>
<organism evidence="1 2">
    <name type="scientific">Methanimicrococcus hacksteinii</name>
    <dbReference type="NCBI Taxonomy" id="3028293"/>
    <lineage>
        <taxon>Archaea</taxon>
        <taxon>Methanobacteriati</taxon>
        <taxon>Methanobacteriota</taxon>
        <taxon>Stenosarchaea group</taxon>
        <taxon>Methanomicrobia</taxon>
        <taxon>Methanosarcinales</taxon>
        <taxon>Methanosarcinaceae</taxon>
        <taxon>Methanimicrococcus</taxon>
    </lineage>
</organism>
<reference evidence="1 2" key="1">
    <citation type="submission" date="2023-06" db="EMBL/GenBank/DDBJ databases">
        <title>Genome sequence of Methanimicrococcus sp. At1.</title>
        <authorList>
            <person name="Protasov E."/>
            <person name="Platt K."/>
            <person name="Poehlein A."/>
            <person name="Daniel R."/>
            <person name="Brune A."/>
        </authorList>
    </citation>
    <scope>NUCLEOTIDE SEQUENCE [LARGE SCALE GENOMIC DNA]</scope>
    <source>
        <strain evidence="1 2">At1</strain>
    </source>
</reference>
<accession>A0ABU3VMY8</accession>
<evidence type="ECO:0000313" key="2">
    <source>
        <dbReference type="Proteomes" id="UP001272052"/>
    </source>
</evidence>
<dbReference type="RefSeq" id="WP_318785160.1">
    <property type="nucleotide sequence ID" value="NZ_JAWDKC010000008.1"/>
</dbReference>